<feature type="transmembrane region" description="Helical" evidence="6">
    <location>
        <begin position="62"/>
        <end position="78"/>
    </location>
</feature>
<dbReference type="PROSITE" id="PS50801">
    <property type="entry name" value="STAS"/>
    <property type="match status" value="1"/>
</dbReference>
<feature type="region of interest" description="Disordered" evidence="5">
    <location>
        <begin position="531"/>
        <end position="551"/>
    </location>
</feature>
<dbReference type="CDD" id="cd07042">
    <property type="entry name" value="STAS_SulP_like_sulfate_transporter"/>
    <property type="match status" value="1"/>
</dbReference>
<dbReference type="InterPro" id="IPR036513">
    <property type="entry name" value="STAS_dom_sf"/>
</dbReference>
<dbReference type="AlphaFoldDB" id="A0A812BPK0"/>
<proteinExistence type="predicted"/>
<feature type="transmembrane region" description="Helical" evidence="6">
    <location>
        <begin position="432"/>
        <end position="463"/>
    </location>
</feature>
<comment type="caution">
    <text evidence="8">The sequence shown here is derived from an EMBL/GenBank/DDBJ whole genome shotgun (WGS) entry which is preliminary data.</text>
</comment>
<keyword evidence="4 6" id="KW-0472">Membrane</keyword>
<dbReference type="InterPro" id="IPR002645">
    <property type="entry name" value="STAS_dom"/>
</dbReference>
<feature type="compositionally biased region" description="Polar residues" evidence="5">
    <location>
        <begin position="653"/>
        <end position="671"/>
    </location>
</feature>
<feature type="transmembrane region" description="Helical" evidence="6">
    <location>
        <begin position="219"/>
        <end position="239"/>
    </location>
</feature>
<name>A0A812BPK0_ACAPH</name>
<evidence type="ECO:0000256" key="6">
    <source>
        <dbReference type="SAM" id="Phobius"/>
    </source>
</evidence>
<feature type="compositionally biased region" description="Basic residues" evidence="5">
    <location>
        <begin position="531"/>
        <end position="543"/>
    </location>
</feature>
<accession>A0A812BPK0</accession>
<dbReference type="GO" id="GO:0016020">
    <property type="term" value="C:membrane"/>
    <property type="evidence" value="ECO:0007669"/>
    <property type="project" value="UniProtKB-SubCell"/>
</dbReference>
<feature type="transmembrane region" description="Helical" evidence="6">
    <location>
        <begin position="251"/>
        <end position="270"/>
    </location>
</feature>
<reference evidence="8" key="1">
    <citation type="submission" date="2021-01" db="EMBL/GenBank/DDBJ databases">
        <authorList>
            <person name="Li R."/>
            <person name="Bekaert M."/>
        </authorList>
    </citation>
    <scope>NUCLEOTIDE SEQUENCE</scope>
    <source>
        <strain evidence="8">Farmed</strain>
    </source>
</reference>
<dbReference type="EMBL" id="CAHIKZ030000792">
    <property type="protein sequence ID" value="CAE1238936.1"/>
    <property type="molecule type" value="Genomic_DNA"/>
</dbReference>
<evidence type="ECO:0000313" key="9">
    <source>
        <dbReference type="Proteomes" id="UP000597762"/>
    </source>
</evidence>
<evidence type="ECO:0000256" key="2">
    <source>
        <dbReference type="ARBA" id="ARBA00022692"/>
    </source>
</evidence>
<comment type="subcellular location">
    <subcellularLocation>
        <location evidence="1">Membrane</location>
        <topology evidence="1">Multi-pass membrane protein</topology>
    </subcellularLocation>
</comment>
<protein>
    <recommendedName>
        <fullName evidence="7">STAS domain-containing protein</fullName>
    </recommendedName>
</protein>
<keyword evidence="3 6" id="KW-1133">Transmembrane helix</keyword>
<dbReference type="SUPFAM" id="SSF52091">
    <property type="entry name" value="SpoIIaa-like"/>
    <property type="match status" value="1"/>
</dbReference>
<dbReference type="PANTHER" id="PTHR11814">
    <property type="entry name" value="SULFATE TRANSPORTER"/>
    <property type="match status" value="1"/>
</dbReference>
<feature type="domain" description="STAS" evidence="7">
    <location>
        <begin position="488"/>
        <end position="634"/>
    </location>
</feature>
<evidence type="ECO:0000256" key="5">
    <source>
        <dbReference type="SAM" id="MobiDB-lite"/>
    </source>
</evidence>
<dbReference type="Proteomes" id="UP000597762">
    <property type="component" value="Unassembled WGS sequence"/>
</dbReference>
<feature type="transmembrane region" description="Helical" evidence="6">
    <location>
        <begin position="337"/>
        <end position="361"/>
    </location>
</feature>
<sequence length="671" mass="73698">MRKYSLKKDFFSDLIAGLTVGIMHIPQGMAYGLLAQLPPIHGLYVSFFPVLIYFFFGTSKHVSVGTFAVVCLMVGAVVDKGYSQYRSHENVDLVTNTSTTTTTTTTLMTSGTLFTNAMNSSTTMSTPSTDADTIKLGFAMAVTFLVGCIQLLMGVFRLGFVTTFLSDPLVSGFTTGAACHVFTSQIKHIFGIQMGRYSGPFKLIYSYIDVFSNISQTNLVTFGMSAVSVLIIALVKELINNNPKIKPKLKMPVPIELVMVILGTVISYFLKLNDSHHVRIVGKIATGIPTPLPPPFSLLREVVTDAIAIAIVAFAINVSMCKILAKKHDYEIDPNQELLAYAFCNIFSSFFSAFCSAVSLSRSLVQENAGARTQVTGLVSSILILIVLLVVGPLFETLPNCVLAAIIIVALKGMFKQFTELRRLWGISKIDFAIWLVAFLGTALLDVDYGLGVGVGFSLITVLGRSSRPYSCLLGQMPNTDIYRDISVYRSASEIPGIKIFRFDSSLYFANCENFRSRLYELTGVNPRKLKKKQQKAEKKKKKMVESGSANGLHDIPSTTVKAIIIDCSSWSYLDSVGVKVLSQVISEYDAVDVRVLLAHCKAGIREMLVKAGFYNNADRYCLFVTIHDAVLSFVHPTFRPLGLVREEKKSEPTTSQFEDGQPGQQLTESV</sequence>
<keyword evidence="9" id="KW-1185">Reference proteome</keyword>
<feature type="region of interest" description="Disordered" evidence="5">
    <location>
        <begin position="648"/>
        <end position="671"/>
    </location>
</feature>
<evidence type="ECO:0000259" key="7">
    <source>
        <dbReference type="PROSITE" id="PS50801"/>
    </source>
</evidence>
<dbReference type="InterPro" id="IPR011547">
    <property type="entry name" value="SLC26A/SulP_dom"/>
</dbReference>
<dbReference type="InterPro" id="IPR001902">
    <property type="entry name" value="SLC26A/SulP_fam"/>
</dbReference>
<gene>
    <name evidence="8" type="ORF">SPHA_21595</name>
</gene>
<dbReference type="OrthoDB" id="288203at2759"/>
<dbReference type="Gene3D" id="3.30.750.24">
    <property type="entry name" value="STAS domain"/>
    <property type="match status" value="1"/>
</dbReference>
<evidence type="ECO:0000256" key="4">
    <source>
        <dbReference type="ARBA" id="ARBA00023136"/>
    </source>
</evidence>
<evidence type="ECO:0000313" key="8">
    <source>
        <dbReference type="EMBL" id="CAE1238936.1"/>
    </source>
</evidence>
<dbReference type="NCBIfam" id="TIGR00815">
    <property type="entry name" value="sulP"/>
    <property type="match status" value="1"/>
</dbReference>
<feature type="transmembrane region" description="Helical" evidence="6">
    <location>
        <begin position="33"/>
        <end position="56"/>
    </location>
</feature>
<dbReference type="Pfam" id="PF01740">
    <property type="entry name" value="STAS"/>
    <property type="match status" value="1"/>
</dbReference>
<feature type="transmembrane region" description="Helical" evidence="6">
    <location>
        <begin position="306"/>
        <end position="325"/>
    </location>
</feature>
<dbReference type="GO" id="GO:0055085">
    <property type="term" value="P:transmembrane transport"/>
    <property type="evidence" value="ECO:0007669"/>
    <property type="project" value="InterPro"/>
</dbReference>
<keyword evidence="2 6" id="KW-0812">Transmembrane</keyword>
<evidence type="ECO:0000256" key="1">
    <source>
        <dbReference type="ARBA" id="ARBA00004141"/>
    </source>
</evidence>
<feature type="transmembrane region" description="Helical" evidence="6">
    <location>
        <begin position="381"/>
        <end position="411"/>
    </location>
</feature>
<organism evidence="8 9">
    <name type="scientific">Acanthosepion pharaonis</name>
    <name type="common">Pharaoh cuttlefish</name>
    <name type="synonym">Sepia pharaonis</name>
    <dbReference type="NCBI Taxonomy" id="158019"/>
    <lineage>
        <taxon>Eukaryota</taxon>
        <taxon>Metazoa</taxon>
        <taxon>Spiralia</taxon>
        <taxon>Lophotrochozoa</taxon>
        <taxon>Mollusca</taxon>
        <taxon>Cephalopoda</taxon>
        <taxon>Coleoidea</taxon>
        <taxon>Decapodiformes</taxon>
        <taxon>Sepiida</taxon>
        <taxon>Sepiina</taxon>
        <taxon>Sepiidae</taxon>
        <taxon>Acanthosepion</taxon>
    </lineage>
</organism>
<feature type="transmembrane region" description="Helical" evidence="6">
    <location>
        <begin position="136"/>
        <end position="160"/>
    </location>
</feature>
<evidence type="ECO:0000256" key="3">
    <source>
        <dbReference type="ARBA" id="ARBA00022989"/>
    </source>
</evidence>
<dbReference type="Pfam" id="PF00916">
    <property type="entry name" value="Sulfate_transp"/>
    <property type="match status" value="1"/>
</dbReference>